<feature type="transmembrane region" description="Helical" evidence="1">
    <location>
        <begin position="44"/>
        <end position="66"/>
    </location>
</feature>
<keyword evidence="1" id="KW-0472">Membrane</keyword>
<organism evidence="2 3">
    <name type="scientific">Fluctibacter corallii</name>
    <dbReference type="NCBI Taxonomy" id="2984329"/>
    <lineage>
        <taxon>Bacteria</taxon>
        <taxon>Pseudomonadati</taxon>
        <taxon>Pseudomonadota</taxon>
        <taxon>Gammaproteobacteria</taxon>
        <taxon>Alteromonadales</taxon>
        <taxon>Alteromonadaceae</taxon>
        <taxon>Fluctibacter</taxon>
    </lineage>
</organism>
<keyword evidence="3" id="KW-1185">Reference proteome</keyword>
<evidence type="ECO:0000313" key="2">
    <source>
        <dbReference type="EMBL" id="MCV2884118.1"/>
    </source>
</evidence>
<name>A0ABT3A609_9ALTE</name>
<keyword evidence="1" id="KW-1133">Transmembrane helix</keyword>
<sequence length="75" mass="8256">MKPVWQLCLFIISFGLSLFSCLTLFSLVVTISYADVSDTHSGGYVIGKMLLIIMSGLLGLKGLAVVRRGRKRRAH</sequence>
<evidence type="ECO:0000256" key="1">
    <source>
        <dbReference type="SAM" id="Phobius"/>
    </source>
</evidence>
<accession>A0ABT3A609</accession>
<protein>
    <recommendedName>
        <fullName evidence="4">Lipoprotein</fullName>
    </recommendedName>
</protein>
<dbReference type="Proteomes" id="UP001652504">
    <property type="component" value="Unassembled WGS sequence"/>
</dbReference>
<dbReference type="PROSITE" id="PS51257">
    <property type="entry name" value="PROKAR_LIPOPROTEIN"/>
    <property type="match status" value="1"/>
</dbReference>
<comment type="caution">
    <text evidence="2">The sequence shown here is derived from an EMBL/GenBank/DDBJ whole genome shotgun (WGS) entry which is preliminary data.</text>
</comment>
<evidence type="ECO:0000313" key="3">
    <source>
        <dbReference type="Proteomes" id="UP001652504"/>
    </source>
</evidence>
<reference evidence="2 3" key="1">
    <citation type="submission" date="2022-10" db="EMBL/GenBank/DDBJ databases">
        <title>Aestuariibacter sp. AA17 isolated from Montipora capitata coral fragment.</title>
        <authorList>
            <person name="Emsley S.A."/>
            <person name="Pfannmuller K.M."/>
            <person name="Loughran R.M."/>
            <person name="Shlafstein M."/>
            <person name="Papke E."/>
            <person name="Saw J.H."/>
            <person name="Ushijima B."/>
            <person name="Videau P."/>
        </authorList>
    </citation>
    <scope>NUCLEOTIDE SEQUENCE [LARGE SCALE GENOMIC DNA]</scope>
    <source>
        <strain evidence="2 3">AA17</strain>
    </source>
</reference>
<proteinExistence type="predicted"/>
<evidence type="ECO:0008006" key="4">
    <source>
        <dbReference type="Google" id="ProtNLM"/>
    </source>
</evidence>
<gene>
    <name evidence="2" type="ORF">OE749_05385</name>
</gene>
<keyword evidence="1" id="KW-0812">Transmembrane</keyword>
<dbReference type="RefSeq" id="WP_263711324.1">
    <property type="nucleotide sequence ID" value="NZ_JAOWKX010000002.1"/>
</dbReference>
<dbReference type="EMBL" id="JAOWKX010000002">
    <property type="protein sequence ID" value="MCV2884118.1"/>
    <property type="molecule type" value="Genomic_DNA"/>
</dbReference>